<name>A0A5F8AQ81_MACMU</name>
<dbReference type="VEuPathDB" id="HostDB:ENSMMUG00000049448"/>
<reference evidence="2" key="1">
    <citation type="journal article" date="2007" name="Science">
        <title>Evolutionary and biomedical insights from the rhesus macaque genome.</title>
        <authorList>
            <person name="Gibbs R.A."/>
            <person name="Rogers J."/>
            <person name="Katze M.G."/>
            <person name="Bumgarner R."/>
            <person name="Weinstock G.M."/>
            <person name="Mardis E.R."/>
            <person name="Remington K.A."/>
            <person name="Strausberg R.L."/>
            <person name="Venter J.C."/>
            <person name="Wilson R.K."/>
            <person name="Batzer M.A."/>
            <person name="Bustamante C.D."/>
            <person name="Eichler E.E."/>
            <person name="Hahn M.W."/>
            <person name="Hardison R.C."/>
            <person name="Makova K.D."/>
            <person name="Miller W."/>
            <person name="Milosavljevic A."/>
            <person name="Palermo R.E."/>
            <person name="Siepel A."/>
            <person name="Sikela J.M."/>
            <person name="Attaway T."/>
            <person name="Bell S."/>
            <person name="Bernard K.E."/>
            <person name="Buhay C.J."/>
            <person name="Chandrabose M.N."/>
            <person name="Dao M."/>
            <person name="Davis C."/>
            <person name="Delehaunty K.D."/>
            <person name="Ding Y."/>
            <person name="Dinh H.H."/>
            <person name="Dugan-Rocha S."/>
            <person name="Fulton L.A."/>
            <person name="Gabisi R.A."/>
            <person name="Garner T.T."/>
            <person name="Godfrey J."/>
            <person name="Hawes A.C."/>
            <person name="Hernandez J."/>
            <person name="Hines S."/>
            <person name="Holder M."/>
            <person name="Hume J."/>
            <person name="Jhangiani S.N."/>
            <person name="Joshi V."/>
            <person name="Khan Z.M."/>
            <person name="Kirkness E.F."/>
            <person name="Cree A."/>
            <person name="Fowler R.G."/>
            <person name="Lee S."/>
            <person name="Lewis L.R."/>
            <person name="Li Z."/>
            <person name="Liu Y.-S."/>
            <person name="Moore S.M."/>
            <person name="Muzny D."/>
            <person name="Nazareth L.V."/>
            <person name="Ngo D.N."/>
            <person name="Okwuonu G.O."/>
            <person name="Pai G."/>
            <person name="Parker D."/>
            <person name="Paul H.A."/>
            <person name="Pfannkoch C."/>
            <person name="Pohl C.S."/>
            <person name="Rogers Y.-H.C."/>
            <person name="Ruiz S.J."/>
            <person name="Sabo A."/>
            <person name="Santibanez J."/>
            <person name="Schneider B.W."/>
            <person name="Smith S.M."/>
            <person name="Sodergren E."/>
            <person name="Svatek A.F."/>
            <person name="Utterback T.R."/>
            <person name="Vattathil S."/>
            <person name="Warren W."/>
            <person name="White C.S."/>
            <person name="Chinwalla A.T."/>
            <person name="Feng Y."/>
            <person name="Halpern A.L."/>
            <person name="Hillier L.W."/>
            <person name="Huang X."/>
            <person name="Minx P."/>
            <person name="Nelson J.O."/>
            <person name="Pepin K.H."/>
            <person name="Qin X."/>
            <person name="Sutton G.G."/>
            <person name="Venter E."/>
            <person name="Walenz B.P."/>
            <person name="Wallis J.W."/>
            <person name="Worley K.C."/>
            <person name="Yang S.-P."/>
            <person name="Jones S.M."/>
            <person name="Marra M.A."/>
            <person name="Rocchi M."/>
            <person name="Schein J.E."/>
            <person name="Baertsch R."/>
            <person name="Clarke L."/>
            <person name="Csuros M."/>
            <person name="Glasscock J."/>
            <person name="Harris R.A."/>
            <person name="Havlak P."/>
            <person name="Jackson A.R."/>
            <person name="Jiang H."/>
            <person name="Liu Y."/>
            <person name="Messina D.N."/>
            <person name="Shen Y."/>
            <person name="Song H.X.-Z."/>
            <person name="Wylie T."/>
            <person name="Zhang L."/>
            <person name="Birney E."/>
            <person name="Han K."/>
            <person name="Konkel M.K."/>
            <person name="Lee J."/>
            <person name="Smit A.F.A."/>
            <person name="Ullmer B."/>
            <person name="Wang H."/>
            <person name="Xing J."/>
            <person name="Burhans R."/>
            <person name="Cheng Z."/>
            <person name="Karro J.E."/>
            <person name="Ma J."/>
            <person name="Raney B."/>
            <person name="She X."/>
            <person name="Cox M.J."/>
            <person name="Demuth J.P."/>
            <person name="Dumas L.J."/>
            <person name="Han S.-G."/>
            <person name="Hopkins J."/>
            <person name="Karimpour-Fard A."/>
            <person name="Kim Y.H."/>
            <person name="Pollack J.R."/>
            <person name="Vinar T."/>
            <person name="Addo-Quaye C."/>
            <person name="Degenhardt J."/>
            <person name="Denby A."/>
            <person name="Hubisz M.J."/>
            <person name="Indap A."/>
            <person name="Kosiol C."/>
            <person name="Lahn B.T."/>
            <person name="Lawson H.A."/>
            <person name="Marklein A."/>
            <person name="Nielsen R."/>
            <person name="Vallender E.J."/>
            <person name="Clark A.G."/>
            <person name="Ferguson B."/>
            <person name="Hernandez R.D."/>
            <person name="Hirani K."/>
            <person name="Kehrer-Sawatzki H."/>
            <person name="Kolb J."/>
            <person name="Patil S."/>
            <person name="Pu L.-L."/>
            <person name="Ren Y."/>
            <person name="Smith D.G."/>
            <person name="Wheeler D.A."/>
            <person name="Schenck I."/>
            <person name="Ball E.V."/>
            <person name="Chen R."/>
            <person name="Cooper D.N."/>
            <person name="Giardine B."/>
            <person name="Hsu F."/>
            <person name="Kent W.J."/>
            <person name="Lesk A."/>
            <person name="Nelson D.L."/>
            <person name="O'brien W.E."/>
            <person name="Pruefer K."/>
            <person name="Stenson P.D."/>
            <person name="Wallace J.C."/>
            <person name="Ke H."/>
            <person name="Liu X.-M."/>
            <person name="Wang P."/>
            <person name="Xiang A.P."/>
            <person name="Yang F."/>
            <person name="Barber G.P."/>
            <person name="Haussler D."/>
            <person name="Karolchik D."/>
            <person name="Kern A.D."/>
            <person name="Kuhn R.M."/>
            <person name="Smith K.E."/>
            <person name="Zwieg A.S."/>
        </authorList>
    </citation>
    <scope>NUCLEOTIDE SEQUENCE [LARGE SCALE GENOMIC DNA]</scope>
    <source>
        <strain evidence="2">17573</strain>
    </source>
</reference>
<dbReference type="Proteomes" id="UP000006718">
    <property type="component" value="Chromosome 15"/>
</dbReference>
<proteinExistence type="predicted"/>
<organism evidence="1 2">
    <name type="scientific">Macaca mulatta</name>
    <name type="common">Rhesus macaque</name>
    <dbReference type="NCBI Taxonomy" id="9544"/>
    <lineage>
        <taxon>Eukaryota</taxon>
        <taxon>Metazoa</taxon>
        <taxon>Chordata</taxon>
        <taxon>Craniata</taxon>
        <taxon>Vertebrata</taxon>
        <taxon>Euteleostomi</taxon>
        <taxon>Mammalia</taxon>
        <taxon>Eutheria</taxon>
        <taxon>Euarchontoglires</taxon>
        <taxon>Primates</taxon>
        <taxon>Haplorrhini</taxon>
        <taxon>Catarrhini</taxon>
        <taxon>Cercopithecidae</taxon>
        <taxon>Cercopithecinae</taxon>
        <taxon>Macaca</taxon>
    </lineage>
</organism>
<dbReference type="AlphaFoldDB" id="A0A5F8AQ81"/>
<evidence type="ECO:0000313" key="1">
    <source>
        <dbReference type="Ensembl" id="ENSMMUP00000079538.1"/>
    </source>
</evidence>
<reference evidence="1" key="4">
    <citation type="submission" date="2025-09" db="UniProtKB">
        <authorList>
            <consortium name="Ensembl"/>
        </authorList>
    </citation>
    <scope>IDENTIFICATION</scope>
    <source>
        <strain evidence="1">17573</strain>
    </source>
</reference>
<reference evidence="1" key="2">
    <citation type="submission" date="2019-01" db="EMBL/GenBank/DDBJ databases">
        <authorList>
            <person name="Graves T."/>
            <person name="Eichler E.E."/>
            <person name="Wilson R.K."/>
        </authorList>
    </citation>
    <scope>NUCLEOTIDE SEQUENCE [LARGE SCALE GENOMIC DNA]</scope>
    <source>
        <strain evidence="1">17573</strain>
    </source>
</reference>
<sequence length="132" mass="14007">MGQGATRSKANRVLPRRTRELHASDSAWCTFPLFLSGGGALWVPGRSSRANRKALRAEWGGTEASKGCPNWSFRKVLGRGGEAASGGLAPPAVATVTERAQLSIGASTGAFRCPAMGDQLRWDPVISHVFEV</sequence>
<protein>
    <submittedName>
        <fullName evidence="1">Uncharacterized protein</fullName>
    </submittedName>
</protein>
<dbReference type="Bgee" id="ENSMMUG00000049448">
    <property type="expression patterns" value="Expressed in spermatocyte"/>
</dbReference>
<dbReference type="OMA" id="WGGTEAR"/>
<evidence type="ECO:0000313" key="2">
    <source>
        <dbReference type="Proteomes" id="UP000006718"/>
    </source>
</evidence>
<dbReference type="Ensembl" id="ENSMMUT00000096420.1">
    <property type="protein sequence ID" value="ENSMMUP00000079538.1"/>
    <property type="gene ID" value="ENSMMUG00000049448.1"/>
</dbReference>
<keyword evidence="2" id="KW-1185">Reference proteome</keyword>
<accession>A0A5F8AQ81</accession>
<dbReference type="GeneTree" id="ENSGT00620000088615"/>
<dbReference type="InParanoid" id="A0A5F8AQ81"/>
<reference evidence="1" key="3">
    <citation type="submission" date="2025-08" db="UniProtKB">
        <authorList>
            <consortium name="Ensembl"/>
        </authorList>
    </citation>
    <scope>IDENTIFICATION</scope>
    <source>
        <strain evidence="1">17573</strain>
    </source>
</reference>